<name>A0A0F9WXR5_9ZZZZ</name>
<dbReference type="AlphaFoldDB" id="A0A0F9WXR5"/>
<protein>
    <submittedName>
        <fullName evidence="1">Uncharacterized protein</fullName>
    </submittedName>
</protein>
<evidence type="ECO:0000313" key="1">
    <source>
        <dbReference type="EMBL" id="KKN83788.1"/>
    </source>
</evidence>
<accession>A0A0F9WXR5</accession>
<proteinExistence type="predicted"/>
<sequence>MTYAEAVEVVEYLGKRGLRFFAWGTAYTWDWAKVEAHYCALVQGEYPR</sequence>
<organism evidence="1">
    <name type="scientific">marine sediment metagenome</name>
    <dbReference type="NCBI Taxonomy" id="412755"/>
    <lineage>
        <taxon>unclassified sequences</taxon>
        <taxon>metagenomes</taxon>
        <taxon>ecological metagenomes</taxon>
    </lineage>
</organism>
<comment type="caution">
    <text evidence="1">The sequence shown here is derived from an EMBL/GenBank/DDBJ whole genome shotgun (WGS) entry which is preliminary data.</text>
</comment>
<reference evidence="1" key="1">
    <citation type="journal article" date="2015" name="Nature">
        <title>Complex archaea that bridge the gap between prokaryotes and eukaryotes.</title>
        <authorList>
            <person name="Spang A."/>
            <person name="Saw J.H."/>
            <person name="Jorgensen S.L."/>
            <person name="Zaremba-Niedzwiedzka K."/>
            <person name="Martijn J."/>
            <person name="Lind A.E."/>
            <person name="van Eijk R."/>
            <person name="Schleper C."/>
            <person name="Guy L."/>
            <person name="Ettema T.J."/>
        </authorList>
    </citation>
    <scope>NUCLEOTIDE SEQUENCE</scope>
</reference>
<gene>
    <name evidence="1" type="ORF">LCGC14_0294410</name>
</gene>
<dbReference type="EMBL" id="LAZR01000179">
    <property type="protein sequence ID" value="KKN83788.1"/>
    <property type="molecule type" value="Genomic_DNA"/>
</dbReference>